<dbReference type="Proteomes" id="UP000010523">
    <property type="component" value="Unassembled WGS sequence"/>
</dbReference>
<dbReference type="AlphaFoldDB" id="I3E1T6"/>
<evidence type="ECO:0000313" key="1">
    <source>
        <dbReference type="EMBL" id="EIJ80457.1"/>
    </source>
</evidence>
<comment type="caution">
    <text evidence="1">The sequence shown here is derived from an EMBL/GenBank/DDBJ whole genome shotgun (WGS) entry which is preliminary data.</text>
</comment>
<proteinExistence type="predicted"/>
<organism evidence="1 2">
    <name type="scientific">Bacillus methanolicus PB1</name>
    <dbReference type="NCBI Taxonomy" id="997296"/>
    <lineage>
        <taxon>Bacteria</taxon>
        <taxon>Bacillati</taxon>
        <taxon>Bacillota</taxon>
        <taxon>Bacilli</taxon>
        <taxon>Bacillales</taxon>
        <taxon>Bacillaceae</taxon>
        <taxon>Bacillus</taxon>
    </lineage>
</organism>
<reference evidence="1 2" key="1">
    <citation type="journal article" date="2012" name="Appl. Environ. Microbiol.">
        <title>Genome Sequence of Thermotolerant Bacillus methanolicus: Features and Regulation Related to Methylotrophy and Production of L-Lysine and L-Glutamate from Methanol.</title>
        <authorList>
            <person name="Heggeset T.M."/>
            <person name="Krog A."/>
            <person name="Balzer S."/>
            <person name="Wentzel A."/>
            <person name="Ellingsen T.E."/>
            <person name="Brautaset T."/>
        </authorList>
    </citation>
    <scope>NUCLEOTIDE SEQUENCE [LARGE SCALE GENOMIC DNA]</scope>
    <source>
        <strain evidence="1 2">PB1</strain>
    </source>
</reference>
<dbReference type="EMBL" id="AFEU01000002">
    <property type="protein sequence ID" value="EIJ80457.1"/>
    <property type="molecule type" value="Genomic_DNA"/>
</dbReference>
<evidence type="ECO:0000313" key="2">
    <source>
        <dbReference type="Proteomes" id="UP000010523"/>
    </source>
</evidence>
<accession>I3E1T6</accession>
<name>I3E1T6_BACMT</name>
<evidence type="ECO:0008006" key="3">
    <source>
        <dbReference type="Google" id="ProtNLM"/>
    </source>
</evidence>
<sequence>MYGDFYQKAIHLEEINKSLKIKLLAKIKTRKPINHLVECFRVFLLKNTVRTALKNILVH</sequence>
<dbReference type="PATRIC" id="fig|997296.3.peg.1880"/>
<keyword evidence="2" id="KW-1185">Reference proteome</keyword>
<protein>
    <recommendedName>
        <fullName evidence="3">Transposase</fullName>
    </recommendedName>
</protein>
<gene>
    <name evidence="1" type="ORF">PB1_08857</name>
</gene>
<dbReference type="STRING" id="997296.PB1_08857"/>